<reference evidence="2" key="1">
    <citation type="submission" date="2021-02" db="EMBL/GenBank/DDBJ databases">
        <authorList>
            <person name="Dougan E. K."/>
            <person name="Rhodes N."/>
            <person name="Thang M."/>
            <person name="Chan C."/>
        </authorList>
    </citation>
    <scope>NUCLEOTIDE SEQUENCE</scope>
</reference>
<feature type="non-terminal residue" evidence="2">
    <location>
        <position position="133"/>
    </location>
</feature>
<comment type="caution">
    <text evidence="2">The sequence shown here is derived from an EMBL/GenBank/DDBJ whole genome shotgun (WGS) entry which is preliminary data.</text>
</comment>
<evidence type="ECO:0000313" key="3">
    <source>
        <dbReference type="Proteomes" id="UP000654075"/>
    </source>
</evidence>
<gene>
    <name evidence="2" type="ORF">PGLA1383_LOCUS35617</name>
</gene>
<evidence type="ECO:0000313" key="2">
    <source>
        <dbReference type="EMBL" id="CAE8617961.1"/>
    </source>
</evidence>
<evidence type="ECO:0000256" key="1">
    <source>
        <dbReference type="SAM" id="MobiDB-lite"/>
    </source>
</evidence>
<feature type="non-terminal residue" evidence="2">
    <location>
        <position position="1"/>
    </location>
</feature>
<sequence>TVGPEGATTAGRGDGNYLLRDMLELLPHMPQHASDSEESSDIYAEDDRSNGSDVGQQQRRQQQQQQQRQRQQEEEEEQQPCALSSRDVSALNSGSCDLVQAFMTEEQFKRSMQHLCSLTVHLQQSLEEASCVR</sequence>
<dbReference type="AlphaFoldDB" id="A0A813FWF0"/>
<dbReference type="Proteomes" id="UP000654075">
    <property type="component" value="Unassembled WGS sequence"/>
</dbReference>
<organism evidence="2 3">
    <name type="scientific">Polarella glacialis</name>
    <name type="common">Dinoflagellate</name>
    <dbReference type="NCBI Taxonomy" id="89957"/>
    <lineage>
        <taxon>Eukaryota</taxon>
        <taxon>Sar</taxon>
        <taxon>Alveolata</taxon>
        <taxon>Dinophyceae</taxon>
        <taxon>Suessiales</taxon>
        <taxon>Suessiaceae</taxon>
        <taxon>Polarella</taxon>
    </lineage>
</organism>
<dbReference type="EMBL" id="CAJNNV010026347">
    <property type="protein sequence ID" value="CAE8617961.1"/>
    <property type="molecule type" value="Genomic_DNA"/>
</dbReference>
<protein>
    <submittedName>
        <fullName evidence="2">Uncharacterized protein</fullName>
    </submittedName>
</protein>
<feature type="region of interest" description="Disordered" evidence="1">
    <location>
        <begin position="21"/>
        <end position="90"/>
    </location>
</feature>
<keyword evidence="3" id="KW-1185">Reference proteome</keyword>
<feature type="compositionally biased region" description="Low complexity" evidence="1">
    <location>
        <begin position="56"/>
        <end position="69"/>
    </location>
</feature>
<accession>A0A813FWF0</accession>
<name>A0A813FWF0_POLGL</name>
<proteinExistence type="predicted"/>